<dbReference type="AlphaFoldDB" id="M5PQF3"/>
<dbReference type="HAMAP" id="MF_00258">
    <property type="entry name" value="Glu_racemase"/>
    <property type="match status" value="1"/>
</dbReference>
<dbReference type="PROSITE" id="PS00923">
    <property type="entry name" value="ASP_GLU_RACEMASE_1"/>
    <property type="match status" value="1"/>
</dbReference>
<feature type="binding site" evidence="8">
    <location>
        <begin position="50"/>
        <end position="51"/>
    </location>
    <ligand>
        <name>substrate</name>
    </ligand>
</feature>
<dbReference type="Proteomes" id="UP000011922">
    <property type="component" value="Unassembled WGS sequence"/>
</dbReference>
<evidence type="ECO:0000256" key="4">
    <source>
        <dbReference type="ARBA" id="ARBA00022984"/>
    </source>
</evidence>
<dbReference type="GO" id="GO:0008881">
    <property type="term" value="F:glutamate racemase activity"/>
    <property type="evidence" value="ECO:0007669"/>
    <property type="project" value="UniProtKB-UniRule"/>
</dbReference>
<evidence type="ECO:0000256" key="7">
    <source>
        <dbReference type="ARBA" id="ARBA00070053"/>
    </source>
</evidence>
<keyword evidence="3 8" id="KW-0133">Cell shape</keyword>
<sequence length="282" mass="30129">MTTPMNTINNRLPIGVFDSGVGGLTVLRALRELLPGEDFRYLGDTARLPYGTKSRESVVRYALQSSRHLVAQGVKLLVVACNTATAAALPDLAEAYPGIPVVGVVRPGAKAGCALNTNGRIAVVATESTVQGGAYQAAIRELCPNMRIEAAACSLFVALAEEGWTEGPLVEGIVKRYLDPLFARFDDQPPTSLVLGCTHFPMLAGAIAKVAGEEVTVIDSAVTTAQEVRELLVRHGLGHPEPDRLDAKTYFFATDGRERFARVGSIFLKRAIDPAEVTIVDL</sequence>
<accession>M5PQF3</accession>
<dbReference type="GO" id="GO:0008360">
    <property type="term" value="P:regulation of cell shape"/>
    <property type="evidence" value="ECO:0007669"/>
    <property type="project" value="UniProtKB-KW"/>
</dbReference>
<dbReference type="Gene3D" id="3.40.50.1860">
    <property type="match status" value="2"/>
</dbReference>
<dbReference type="PANTHER" id="PTHR21198">
    <property type="entry name" value="GLUTAMATE RACEMASE"/>
    <property type="match status" value="1"/>
</dbReference>
<comment type="function">
    <text evidence="8">Provides the (R)-glutamate required for cell wall biosynthesis.</text>
</comment>
<evidence type="ECO:0000256" key="5">
    <source>
        <dbReference type="ARBA" id="ARBA00023235"/>
    </source>
</evidence>
<keyword evidence="4 8" id="KW-0573">Peptidoglycan synthesis</keyword>
<evidence type="ECO:0000256" key="3">
    <source>
        <dbReference type="ARBA" id="ARBA00022960"/>
    </source>
</evidence>
<evidence type="ECO:0000256" key="6">
    <source>
        <dbReference type="ARBA" id="ARBA00023316"/>
    </source>
</evidence>
<dbReference type="PROSITE" id="PS00924">
    <property type="entry name" value="ASP_GLU_RACEMASE_2"/>
    <property type="match status" value="1"/>
</dbReference>
<dbReference type="InterPro" id="IPR004391">
    <property type="entry name" value="Glu_race"/>
</dbReference>
<dbReference type="InterPro" id="IPR033134">
    <property type="entry name" value="Asp/Glu_racemase_AS_2"/>
</dbReference>
<dbReference type="InterPro" id="IPR018187">
    <property type="entry name" value="Asp/Glu_racemase_AS_1"/>
</dbReference>
<comment type="caution">
    <text evidence="9">The sequence shown here is derived from an EMBL/GenBank/DDBJ whole genome shotgun (WGS) entry which is preliminary data.</text>
</comment>
<evidence type="ECO:0000256" key="1">
    <source>
        <dbReference type="ARBA" id="ARBA00001602"/>
    </source>
</evidence>
<name>M5PQF3_DESAF</name>
<dbReference type="InterPro" id="IPR015942">
    <property type="entry name" value="Asp/Glu/hydantoin_racemase"/>
</dbReference>
<feature type="binding site" evidence="8">
    <location>
        <begin position="18"/>
        <end position="19"/>
    </location>
    <ligand>
        <name>substrate</name>
    </ligand>
</feature>
<dbReference type="FunFam" id="3.40.50.1860:FF:000002">
    <property type="entry name" value="Glutamate racemase"/>
    <property type="match status" value="1"/>
</dbReference>
<reference evidence="9" key="1">
    <citation type="journal article" date="2013" name="Genome Announc.">
        <title>Draft Genome Sequence for Desulfovibrio africanus Strain PCS.</title>
        <authorList>
            <person name="Brown S.D."/>
            <person name="Utturkar S.M."/>
            <person name="Arkin A.P."/>
            <person name="Deutschbauer A.M."/>
            <person name="Elias D.A."/>
            <person name="Hazen T.C."/>
            <person name="Chakraborty R."/>
        </authorList>
    </citation>
    <scope>NUCLEOTIDE SEQUENCE [LARGE SCALE GENOMIC DNA]</scope>
    <source>
        <strain evidence="9">PCS</strain>
    </source>
</reference>
<dbReference type="UniPathway" id="UPA00219"/>
<feature type="active site" description="Proton donor/acceptor" evidence="8">
    <location>
        <position position="81"/>
    </location>
</feature>
<dbReference type="SUPFAM" id="SSF53681">
    <property type="entry name" value="Aspartate/glutamate racemase"/>
    <property type="match status" value="2"/>
</dbReference>
<comment type="catalytic activity">
    <reaction evidence="1 8">
        <text>L-glutamate = D-glutamate</text>
        <dbReference type="Rhea" id="RHEA:12813"/>
        <dbReference type="ChEBI" id="CHEBI:29985"/>
        <dbReference type="ChEBI" id="CHEBI:29986"/>
        <dbReference type="EC" id="5.1.1.3"/>
    </reaction>
</comment>
<evidence type="ECO:0000256" key="2">
    <source>
        <dbReference type="ARBA" id="ARBA00013090"/>
    </source>
</evidence>
<dbReference type="PATRIC" id="fig|1262666.3.peg.2608"/>
<feature type="binding site" evidence="8">
    <location>
        <begin position="198"/>
        <end position="199"/>
    </location>
    <ligand>
        <name>substrate</name>
    </ligand>
</feature>
<dbReference type="EC" id="5.1.1.3" evidence="2 8"/>
<evidence type="ECO:0000313" key="9">
    <source>
        <dbReference type="EMBL" id="EMG36557.1"/>
    </source>
</evidence>
<dbReference type="RefSeq" id="WP_005987819.1">
    <property type="nucleotide sequence ID" value="NZ_AOSV01000029.1"/>
</dbReference>
<evidence type="ECO:0000256" key="8">
    <source>
        <dbReference type="HAMAP-Rule" id="MF_00258"/>
    </source>
</evidence>
<dbReference type="NCBIfam" id="TIGR00067">
    <property type="entry name" value="glut_race"/>
    <property type="match status" value="1"/>
</dbReference>
<organism evidence="9">
    <name type="scientific">Desulfocurvibacter africanus PCS</name>
    <dbReference type="NCBI Taxonomy" id="1262666"/>
    <lineage>
        <taxon>Bacteria</taxon>
        <taxon>Pseudomonadati</taxon>
        <taxon>Thermodesulfobacteriota</taxon>
        <taxon>Desulfovibrionia</taxon>
        <taxon>Desulfovibrionales</taxon>
        <taxon>Desulfovibrionaceae</taxon>
        <taxon>Desulfocurvibacter</taxon>
    </lineage>
</organism>
<dbReference type="EMBL" id="AOSV01000029">
    <property type="protein sequence ID" value="EMG36557.1"/>
    <property type="molecule type" value="Genomic_DNA"/>
</dbReference>
<protein>
    <recommendedName>
        <fullName evidence="7 8">Glutamate racemase</fullName>
        <ecNumber evidence="2 8">5.1.1.3</ecNumber>
    </recommendedName>
</protein>
<dbReference type="OrthoDB" id="9801055at2"/>
<feature type="binding site" evidence="8">
    <location>
        <begin position="82"/>
        <end position="83"/>
    </location>
    <ligand>
        <name>substrate</name>
    </ligand>
</feature>
<dbReference type="InterPro" id="IPR001920">
    <property type="entry name" value="Asp/Glu_race"/>
</dbReference>
<comment type="similarity">
    <text evidence="8">Belongs to the aspartate/glutamate racemases family.</text>
</comment>
<comment type="pathway">
    <text evidence="8">Cell wall biogenesis; peptidoglycan biosynthesis.</text>
</comment>
<dbReference type="PANTHER" id="PTHR21198:SF2">
    <property type="entry name" value="GLUTAMATE RACEMASE"/>
    <property type="match status" value="1"/>
</dbReference>
<keyword evidence="6 8" id="KW-0961">Cell wall biogenesis/degradation</keyword>
<proteinExistence type="inferred from homology"/>
<dbReference type="Pfam" id="PF01177">
    <property type="entry name" value="Asp_Glu_race"/>
    <property type="match status" value="1"/>
</dbReference>
<feature type="active site" description="Proton donor/acceptor" evidence="8">
    <location>
        <position position="197"/>
    </location>
</feature>
<keyword evidence="5 8" id="KW-0413">Isomerase</keyword>
<dbReference type="GO" id="GO:0071555">
    <property type="term" value="P:cell wall organization"/>
    <property type="evidence" value="ECO:0007669"/>
    <property type="project" value="UniProtKB-KW"/>
</dbReference>
<gene>
    <name evidence="8" type="primary">murI</name>
    <name evidence="9" type="ORF">PCS_02569</name>
</gene>
<dbReference type="GO" id="GO:0009252">
    <property type="term" value="P:peptidoglycan biosynthetic process"/>
    <property type="evidence" value="ECO:0007669"/>
    <property type="project" value="UniProtKB-UniRule"/>
</dbReference>